<dbReference type="OrthoDB" id="10347641at2759"/>
<dbReference type="RefSeq" id="XP_005705681.1">
    <property type="nucleotide sequence ID" value="XM_005705624.1"/>
</dbReference>
<organism evidence="1 2">
    <name type="scientific">Galdieria sulphuraria</name>
    <name type="common">Red alga</name>
    <dbReference type="NCBI Taxonomy" id="130081"/>
    <lineage>
        <taxon>Eukaryota</taxon>
        <taxon>Rhodophyta</taxon>
        <taxon>Bangiophyceae</taxon>
        <taxon>Galdieriales</taxon>
        <taxon>Galdieriaceae</taxon>
        <taxon>Galdieria</taxon>
    </lineage>
</organism>
<evidence type="ECO:0000313" key="2">
    <source>
        <dbReference type="Proteomes" id="UP000030680"/>
    </source>
</evidence>
<accession>M2W0M2</accession>
<proteinExistence type="predicted"/>
<keyword evidence="2" id="KW-1185">Reference proteome</keyword>
<sequence>MSGRMYTFDTTDHKSPCCNFQWYIFRKQGESRIITCELFGVIVSLENRWDWLEFMIDDSLQLTAFRCPKRDKLGMETLLQLGDVAQVTGNWKLSNGAFLNATKIAIHNNPDVECKYWLQQIQKYKSKVCELEIPSDWIRRQQRAHNLKTDAVLSFSAQVSTAAATCWKLWKKHFNQGGKISLQRLWEVIQRENCPKMQELSSCRRNQIVQLLIHLGYLIPLSKEPETYVLLIDDILDKQVMQIFNQNIASKTLSLREVAYRLEEYFHVEEISLERVEESILRLAYKEKVEQV</sequence>
<reference evidence="2" key="1">
    <citation type="journal article" date="2013" name="Science">
        <title>Gene transfer from bacteria and archaea facilitated evolution of an extremophilic eukaryote.</title>
        <authorList>
            <person name="Schonknecht G."/>
            <person name="Chen W.H."/>
            <person name="Ternes C.M."/>
            <person name="Barbier G.G."/>
            <person name="Shrestha R.P."/>
            <person name="Stanke M."/>
            <person name="Brautigam A."/>
            <person name="Baker B.J."/>
            <person name="Banfield J.F."/>
            <person name="Garavito R.M."/>
            <person name="Carr K."/>
            <person name="Wilkerson C."/>
            <person name="Rensing S.A."/>
            <person name="Gagneul D."/>
            <person name="Dickenson N.E."/>
            <person name="Oesterhelt C."/>
            <person name="Lercher M.J."/>
            <person name="Weber A.P."/>
        </authorList>
    </citation>
    <scope>NUCLEOTIDE SEQUENCE [LARGE SCALE GENOMIC DNA]</scope>
    <source>
        <strain evidence="2">074W</strain>
    </source>
</reference>
<dbReference type="GeneID" id="17087979"/>
<evidence type="ECO:0008006" key="3">
    <source>
        <dbReference type="Google" id="ProtNLM"/>
    </source>
</evidence>
<protein>
    <recommendedName>
        <fullName evidence="3">CST complex subunit Stn1 N-terminal domain-containing protein</fullName>
    </recommendedName>
</protein>
<name>M2W0M2_GALSU</name>
<evidence type="ECO:0000313" key="1">
    <source>
        <dbReference type="EMBL" id="EME29161.1"/>
    </source>
</evidence>
<dbReference type="EMBL" id="KB454511">
    <property type="protein sequence ID" value="EME29161.1"/>
    <property type="molecule type" value="Genomic_DNA"/>
</dbReference>
<dbReference type="AlphaFoldDB" id="M2W0M2"/>
<dbReference type="Proteomes" id="UP000030680">
    <property type="component" value="Unassembled WGS sequence"/>
</dbReference>
<dbReference type="KEGG" id="gsl:Gasu_33640"/>
<gene>
    <name evidence="1" type="ORF">Gasu_33640</name>
</gene>
<dbReference type="Gramene" id="EME29161">
    <property type="protein sequence ID" value="EME29161"/>
    <property type="gene ID" value="Gasu_33640"/>
</dbReference>